<dbReference type="InterPro" id="IPR024079">
    <property type="entry name" value="MetalloPept_cat_dom_sf"/>
</dbReference>
<dbReference type="OrthoDB" id="10030048at2759"/>
<dbReference type="GO" id="GO:0008270">
    <property type="term" value="F:zinc ion binding"/>
    <property type="evidence" value="ECO:0007669"/>
    <property type="project" value="InterPro"/>
</dbReference>
<keyword evidence="6" id="KW-0378">Hydrolase</keyword>
<dbReference type="Gene3D" id="3.40.390.10">
    <property type="entry name" value="Collagenase (Catalytic Domain)"/>
    <property type="match status" value="1"/>
</dbReference>
<dbReference type="GO" id="GO:0006508">
    <property type="term" value="P:proteolysis"/>
    <property type="evidence" value="ECO:0007669"/>
    <property type="project" value="UniProtKB-KW"/>
</dbReference>
<sequence length="209" mass="23819">MLKSEHVLLMLSIIASVSATGNDTIEYAGAFLKRIGYINTTDNAVTDIESALMTLQETYNLPVSESLYNETKLLLNSPRCSVGENNFMIHSKWNKTKLLWYFPQAQQAHRDTVKMAFDRWKELSNLKFENVRNPSRQKPDITITVIRRNHDFRANCQGTSKCPHNFDGPGKVLAHAFFSNENNKCIEMHLDAEEKWYLGNSTSPDGQTS</sequence>
<keyword evidence="8" id="KW-0482">Metalloprotease</keyword>
<dbReference type="GO" id="GO:0030198">
    <property type="term" value="P:extracellular matrix organization"/>
    <property type="evidence" value="ECO:0007669"/>
    <property type="project" value="TreeGrafter"/>
</dbReference>
<dbReference type="GO" id="GO:0005615">
    <property type="term" value="C:extracellular space"/>
    <property type="evidence" value="ECO:0007669"/>
    <property type="project" value="TreeGrafter"/>
</dbReference>
<keyword evidence="5 9" id="KW-0732">Signal</keyword>
<dbReference type="GO" id="GO:0031012">
    <property type="term" value="C:extracellular matrix"/>
    <property type="evidence" value="ECO:0007669"/>
    <property type="project" value="InterPro"/>
</dbReference>
<evidence type="ECO:0000256" key="9">
    <source>
        <dbReference type="SAM" id="SignalP"/>
    </source>
</evidence>
<feature type="signal peptide" evidence="9">
    <location>
        <begin position="1"/>
        <end position="19"/>
    </location>
</feature>
<dbReference type="PANTHER" id="PTHR10201">
    <property type="entry name" value="MATRIX METALLOPROTEINASE"/>
    <property type="match status" value="1"/>
</dbReference>
<keyword evidence="12" id="KW-1185">Reference proteome</keyword>
<comment type="similarity">
    <text evidence="2">Belongs to the peptidase M10A family.</text>
</comment>
<feature type="chain" id="PRO_5040475044" description="Peptidase M10 metallopeptidase domain-containing protein" evidence="9">
    <location>
        <begin position="20"/>
        <end position="209"/>
    </location>
</feature>
<dbReference type="InterPro" id="IPR036365">
    <property type="entry name" value="PGBD-like_sf"/>
</dbReference>
<evidence type="ECO:0000256" key="4">
    <source>
        <dbReference type="ARBA" id="ARBA00022723"/>
    </source>
</evidence>
<dbReference type="AlphaFoldDB" id="A0A9N9SIB0"/>
<dbReference type="PANTHER" id="PTHR10201:SF291">
    <property type="entry name" value="MATRIX METALLOPROTEINASE 1, ISOFORM C-RELATED"/>
    <property type="match status" value="1"/>
</dbReference>
<keyword evidence="7" id="KW-0862">Zinc</keyword>
<dbReference type="Proteomes" id="UP001153737">
    <property type="component" value="Chromosome 4"/>
</dbReference>
<name>A0A9N9SIB0_PHACE</name>
<dbReference type="Pfam" id="PF00413">
    <property type="entry name" value="Peptidase_M10"/>
    <property type="match status" value="1"/>
</dbReference>
<evidence type="ECO:0000313" key="12">
    <source>
        <dbReference type="Proteomes" id="UP001153737"/>
    </source>
</evidence>
<proteinExistence type="inferred from homology"/>
<dbReference type="EMBL" id="OU896710">
    <property type="protein sequence ID" value="CAG9820780.1"/>
    <property type="molecule type" value="Genomic_DNA"/>
</dbReference>
<reference evidence="11" key="2">
    <citation type="submission" date="2022-10" db="EMBL/GenBank/DDBJ databases">
        <authorList>
            <consortium name="ENA_rothamsted_submissions"/>
            <consortium name="culmorum"/>
            <person name="King R."/>
        </authorList>
    </citation>
    <scope>NUCLEOTIDE SEQUENCE</scope>
</reference>
<dbReference type="GO" id="GO:0004222">
    <property type="term" value="F:metalloendopeptidase activity"/>
    <property type="evidence" value="ECO:0007669"/>
    <property type="project" value="InterPro"/>
</dbReference>
<evidence type="ECO:0000256" key="5">
    <source>
        <dbReference type="ARBA" id="ARBA00022729"/>
    </source>
</evidence>
<feature type="domain" description="Peptidase M10 metallopeptidase" evidence="10">
    <location>
        <begin position="93"/>
        <end position="201"/>
    </location>
</feature>
<dbReference type="InterPro" id="IPR001818">
    <property type="entry name" value="Pept_M10_metallopeptidase"/>
</dbReference>
<dbReference type="GO" id="GO:0030574">
    <property type="term" value="P:collagen catabolic process"/>
    <property type="evidence" value="ECO:0007669"/>
    <property type="project" value="TreeGrafter"/>
</dbReference>
<dbReference type="SUPFAM" id="SSF55486">
    <property type="entry name" value="Metalloproteases ('zincins'), catalytic domain"/>
    <property type="match status" value="1"/>
</dbReference>
<dbReference type="SUPFAM" id="SSF47090">
    <property type="entry name" value="PGBD-like"/>
    <property type="match status" value="1"/>
</dbReference>
<evidence type="ECO:0000256" key="1">
    <source>
        <dbReference type="ARBA" id="ARBA00001947"/>
    </source>
</evidence>
<evidence type="ECO:0000256" key="8">
    <source>
        <dbReference type="ARBA" id="ARBA00023049"/>
    </source>
</evidence>
<protein>
    <recommendedName>
        <fullName evidence="10">Peptidase M10 metallopeptidase domain-containing protein</fullName>
    </recommendedName>
</protein>
<reference evidence="11" key="1">
    <citation type="submission" date="2022-01" db="EMBL/GenBank/DDBJ databases">
        <authorList>
            <person name="King R."/>
        </authorList>
    </citation>
    <scope>NUCLEOTIDE SEQUENCE</scope>
</reference>
<evidence type="ECO:0000256" key="7">
    <source>
        <dbReference type="ARBA" id="ARBA00022833"/>
    </source>
</evidence>
<evidence type="ECO:0000256" key="6">
    <source>
        <dbReference type="ARBA" id="ARBA00022801"/>
    </source>
</evidence>
<comment type="cofactor">
    <cofactor evidence="1">
        <name>Zn(2+)</name>
        <dbReference type="ChEBI" id="CHEBI:29105"/>
    </cofactor>
</comment>
<evidence type="ECO:0000256" key="3">
    <source>
        <dbReference type="ARBA" id="ARBA00022670"/>
    </source>
</evidence>
<organism evidence="11 12">
    <name type="scientific">Phaedon cochleariae</name>
    <name type="common">Mustard beetle</name>
    <dbReference type="NCBI Taxonomy" id="80249"/>
    <lineage>
        <taxon>Eukaryota</taxon>
        <taxon>Metazoa</taxon>
        <taxon>Ecdysozoa</taxon>
        <taxon>Arthropoda</taxon>
        <taxon>Hexapoda</taxon>
        <taxon>Insecta</taxon>
        <taxon>Pterygota</taxon>
        <taxon>Neoptera</taxon>
        <taxon>Endopterygota</taxon>
        <taxon>Coleoptera</taxon>
        <taxon>Polyphaga</taxon>
        <taxon>Cucujiformia</taxon>
        <taxon>Chrysomeloidea</taxon>
        <taxon>Chrysomelidae</taxon>
        <taxon>Chrysomelinae</taxon>
        <taxon>Chrysomelini</taxon>
        <taxon>Phaedon</taxon>
    </lineage>
</organism>
<evidence type="ECO:0000259" key="10">
    <source>
        <dbReference type="Pfam" id="PF00413"/>
    </source>
</evidence>
<gene>
    <name evidence="11" type="ORF">PHAECO_LOCUS8259</name>
</gene>
<accession>A0A9N9SIB0</accession>
<evidence type="ECO:0000256" key="2">
    <source>
        <dbReference type="ARBA" id="ARBA00010370"/>
    </source>
</evidence>
<keyword evidence="4" id="KW-0479">Metal-binding</keyword>
<evidence type="ECO:0000313" key="11">
    <source>
        <dbReference type="EMBL" id="CAG9820780.1"/>
    </source>
</evidence>
<keyword evidence="3" id="KW-0645">Protease</keyword>